<keyword evidence="8 12" id="KW-0067">ATP-binding</keyword>
<name>A0A8S9N0Z7_BRACR</name>
<dbReference type="PROSITE" id="PS50816">
    <property type="entry name" value="NAF"/>
    <property type="match status" value="1"/>
</dbReference>
<evidence type="ECO:0000256" key="1">
    <source>
        <dbReference type="ARBA" id="ARBA00001936"/>
    </source>
</evidence>
<evidence type="ECO:0000256" key="7">
    <source>
        <dbReference type="ARBA" id="ARBA00022777"/>
    </source>
</evidence>
<dbReference type="FunFam" id="3.30.310.80:FF:000002">
    <property type="entry name" value="Non-specific serine/threonine protein kinase"/>
    <property type="match status" value="1"/>
</dbReference>
<evidence type="ECO:0000259" key="16">
    <source>
        <dbReference type="PROSITE" id="PS50816"/>
    </source>
</evidence>
<dbReference type="Pfam" id="PF00069">
    <property type="entry name" value="Pkinase"/>
    <property type="match status" value="1"/>
</dbReference>
<keyword evidence="6 12" id="KW-0547">Nucleotide-binding</keyword>
<dbReference type="PROSITE" id="PS50011">
    <property type="entry name" value="PROTEIN_KINASE_DOM"/>
    <property type="match status" value="1"/>
</dbReference>
<evidence type="ECO:0000256" key="9">
    <source>
        <dbReference type="ARBA" id="ARBA00023211"/>
    </source>
</evidence>
<dbReference type="InterPro" id="IPR017441">
    <property type="entry name" value="Protein_kinase_ATP_BS"/>
</dbReference>
<keyword evidence="14" id="KW-1133">Transmembrane helix</keyword>
<evidence type="ECO:0000256" key="11">
    <source>
        <dbReference type="ARBA" id="ARBA00048679"/>
    </source>
</evidence>
<feature type="domain" description="Protein kinase" evidence="15">
    <location>
        <begin position="35"/>
        <end position="346"/>
    </location>
</feature>
<evidence type="ECO:0000256" key="2">
    <source>
        <dbReference type="ARBA" id="ARBA00006234"/>
    </source>
</evidence>
<gene>
    <name evidence="17" type="ORF">F2Q69_00053772</name>
</gene>
<comment type="caution">
    <text evidence="17">The sequence shown here is derived from an EMBL/GenBank/DDBJ whole genome shotgun (WGS) entry which is preliminary data.</text>
</comment>
<evidence type="ECO:0000256" key="4">
    <source>
        <dbReference type="ARBA" id="ARBA00022527"/>
    </source>
</evidence>
<feature type="transmembrane region" description="Helical" evidence="14">
    <location>
        <begin position="217"/>
        <end position="236"/>
    </location>
</feature>
<comment type="cofactor">
    <cofactor evidence="1">
        <name>Mn(2+)</name>
        <dbReference type="ChEBI" id="CHEBI:29035"/>
    </cofactor>
</comment>
<dbReference type="Gene3D" id="1.10.510.10">
    <property type="entry name" value="Transferase(Phosphotransferase) domain 1"/>
    <property type="match status" value="2"/>
</dbReference>
<feature type="binding site" evidence="12">
    <location>
        <position position="64"/>
    </location>
    <ligand>
        <name>ATP</name>
        <dbReference type="ChEBI" id="CHEBI:30616"/>
    </ligand>
</feature>
<feature type="region of interest" description="Disordered" evidence="13">
    <location>
        <begin position="518"/>
        <end position="539"/>
    </location>
</feature>
<evidence type="ECO:0000256" key="12">
    <source>
        <dbReference type="PROSITE-ProRule" id="PRU10141"/>
    </source>
</evidence>
<evidence type="ECO:0000256" key="5">
    <source>
        <dbReference type="ARBA" id="ARBA00022679"/>
    </source>
</evidence>
<keyword evidence="9" id="KW-0464">Manganese</keyword>
<reference evidence="17" key="1">
    <citation type="submission" date="2019-12" db="EMBL/GenBank/DDBJ databases">
        <title>Genome sequencing and annotation of Brassica cretica.</title>
        <authorList>
            <person name="Studholme D.J."/>
            <person name="Sarris P."/>
        </authorList>
    </citation>
    <scope>NUCLEOTIDE SEQUENCE</scope>
    <source>
        <strain evidence="17">PFS-109/04</strain>
        <tissue evidence="17">Leaf</tissue>
    </source>
</reference>
<dbReference type="PANTHER" id="PTHR43895">
    <property type="entry name" value="CALCIUM/CALMODULIN-DEPENDENT PROTEIN KINASE KINASE-RELATED"/>
    <property type="match status" value="1"/>
</dbReference>
<feature type="compositionally biased region" description="Low complexity" evidence="13">
    <location>
        <begin position="1"/>
        <end position="30"/>
    </location>
</feature>
<dbReference type="Proteomes" id="UP000712600">
    <property type="component" value="Unassembled WGS sequence"/>
</dbReference>
<comment type="catalytic activity">
    <reaction evidence="10">
        <text>L-threonyl-[protein] + ATP = O-phospho-L-threonyl-[protein] + ADP + H(+)</text>
        <dbReference type="Rhea" id="RHEA:46608"/>
        <dbReference type="Rhea" id="RHEA-COMP:11060"/>
        <dbReference type="Rhea" id="RHEA-COMP:11605"/>
        <dbReference type="ChEBI" id="CHEBI:15378"/>
        <dbReference type="ChEBI" id="CHEBI:30013"/>
        <dbReference type="ChEBI" id="CHEBI:30616"/>
        <dbReference type="ChEBI" id="CHEBI:61977"/>
        <dbReference type="ChEBI" id="CHEBI:456216"/>
        <dbReference type="EC" id="2.7.11.1"/>
    </reaction>
</comment>
<evidence type="ECO:0000256" key="8">
    <source>
        <dbReference type="ARBA" id="ARBA00022840"/>
    </source>
</evidence>
<keyword evidence="14" id="KW-0812">Transmembrane</keyword>
<evidence type="ECO:0000256" key="6">
    <source>
        <dbReference type="ARBA" id="ARBA00022741"/>
    </source>
</evidence>
<evidence type="ECO:0000259" key="15">
    <source>
        <dbReference type="PROSITE" id="PS50011"/>
    </source>
</evidence>
<dbReference type="GO" id="GO:0007165">
    <property type="term" value="P:signal transduction"/>
    <property type="evidence" value="ECO:0007669"/>
    <property type="project" value="InterPro"/>
</dbReference>
<evidence type="ECO:0000313" key="18">
    <source>
        <dbReference type="Proteomes" id="UP000712600"/>
    </source>
</evidence>
<feature type="transmembrane region" description="Helical" evidence="14">
    <location>
        <begin position="248"/>
        <end position="273"/>
    </location>
</feature>
<dbReference type="SMART" id="SM00220">
    <property type="entry name" value="S_TKc"/>
    <property type="match status" value="1"/>
</dbReference>
<proteinExistence type="inferred from homology"/>
<keyword evidence="5" id="KW-0808">Transferase</keyword>
<dbReference type="CDD" id="cd14663">
    <property type="entry name" value="STKc_SnRK3"/>
    <property type="match status" value="1"/>
</dbReference>
<dbReference type="FunFam" id="1.10.510.10:FF:000279">
    <property type="entry name" value="Non-specific serine/threonine protein kinase"/>
    <property type="match status" value="1"/>
</dbReference>
<dbReference type="GO" id="GO:0004674">
    <property type="term" value="F:protein serine/threonine kinase activity"/>
    <property type="evidence" value="ECO:0007669"/>
    <property type="project" value="UniProtKB-KW"/>
</dbReference>
<comment type="similarity">
    <text evidence="2">Belongs to the protein kinase superfamily. CAMK Ser/Thr protein kinase family. SNF1 subfamily.</text>
</comment>
<sequence length="539" mass="60615">MASRTTPSRSTPSRSTPSGSSSSSSSISRTRVGKYELGRTLGEGTFAKVKFARNVEKGERVAIKVIDKEKVLKNKMIAQIKREISTMKLIKHPNVIRMIEVMASKTKIYFVLELVTGGELFDKISSTGRLKEDEARKYFQQLINAVDYCHSRGVYHRDLKPENLLLDANGTLKVSDFGLSALPQQVREDGLLHTTCGTPNYVAPEVINNKGYDGAKADLWSCGVILFVLMAGYLPFEDSNLTSLYKKVLILSFFFVFFFYLFPLMHIHFAWYVRRVQVLHLTSVIWTYQHNMPPESLFFDDKQIFKAEFTCPPWFSASAKKLIKRILDPKPATRITFAEVIENEWFKKGYKAPKYENADVSLDDVDAIFDESGESKNLVVERKEEEPKNPVTMNAFELISTSQGLNLGSLFEKQMGLVKRKTRFTSKCSANDIVTKIEAAAGPLGFDVKKNNYKMKLLGEKSGRKGQLAVATEVFQVAPSLYMVEMRKSGGDTLEFHKFYKNLTTGLKDIVWKTIDEEKEEGTEGKASGGTTNGTVAAS</sequence>
<dbReference type="GO" id="GO:0005524">
    <property type="term" value="F:ATP binding"/>
    <property type="evidence" value="ECO:0007669"/>
    <property type="project" value="UniProtKB-UniRule"/>
</dbReference>
<dbReference type="InterPro" id="IPR004041">
    <property type="entry name" value="NAF_dom"/>
</dbReference>
<dbReference type="EC" id="2.7.11.1" evidence="3"/>
<evidence type="ECO:0000256" key="13">
    <source>
        <dbReference type="SAM" id="MobiDB-lite"/>
    </source>
</evidence>
<dbReference type="InterPro" id="IPR008271">
    <property type="entry name" value="Ser/Thr_kinase_AS"/>
</dbReference>
<dbReference type="SUPFAM" id="SSF56112">
    <property type="entry name" value="Protein kinase-like (PK-like)"/>
    <property type="match status" value="1"/>
</dbReference>
<accession>A0A8S9N0Z7</accession>
<dbReference type="InterPro" id="IPR011009">
    <property type="entry name" value="Kinase-like_dom_sf"/>
</dbReference>
<organism evidence="17 18">
    <name type="scientific">Brassica cretica</name>
    <name type="common">Mustard</name>
    <dbReference type="NCBI Taxonomy" id="69181"/>
    <lineage>
        <taxon>Eukaryota</taxon>
        <taxon>Viridiplantae</taxon>
        <taxon>Streptophyta</taxon>
        <taxon>Embryophyta</taxon>
        <taxon>Tracheophyta</taxon>
        <taxon>Spermatophyta</taxon>
        <taxon>Magnoliopsida</taxon>
        <taxon>eudicotyledons</taxon>
        <taxon>Gunneridae</taxon>
        <taxon>Pentapetalae</taxon>
        <taxon>rosids</taxon>
        <taxon>malvids</taxon>
        <taxon>Brassicales</taxon>
        <taxon>Brassicaceae</taxon>
        <taxon>Brassiceae</taxon>
        <taxon>Brassica</taxon>
    </lineage>
</organism>
<dbReference type="PROSITE" id="PS00108">
    <property type="entry name" value="PROTEIN_KINASE_ST"/>
    <property type="match status" value="1"/>
</dbReference>
<dbReference type="AlphaFoldDB" id="A0A8S9N0Z7"/>
<dbReference type="InterPro" id="IPR000719">
    <property type="entry name" value="Prot_kinase_dom"/>
</dbReference>
<dbReference type="PANTHER" id="PTHR43895:SF123">
    <property type="entry name" value="NON-SPECIFIC SERINE_THREONINE PROTEIN KINASE"/>
    <property type="match status" value="1"/>
</dbReference>
<feature type="region of interest" description="Disordered" evidence="13">
    <location>
        <begin position="1"/>
        <end position="31"/>
    </location>
</feature>
<evidence type="ECO:0000256" key="10">
    <source>
        <dbReference type="ARBA" id="ARBA00047899"/>
    </source>
</evidence>
<evidence type="ECO:0000256" key="14">
    <source>
        <dbReference type="SAM" id="Phobius"/>
    </source>
</evidence>
<comment type="catalytic activity">
    <reaction evidence="11">
        <text>L-seryl-[protein] + ATP = O-phospho-L-seryl-[protein] + ADP + H(+)</text>
        <dbReference type="Rhea" id="RHEA:17989"/>
        <dbReference type="Rhea" id="RHEA-COMP:9863"/>
        <dbReference type="Rhea" id="RHEA-COMP:11604"/>
        <dbReference type="ChEBI" id="CHEBI:15378"/>
        <dbReference type="ChEBI" id="CHEBI:29999"/>
        <dbReference type="ChEBI" id="CHEBI:30616"/>
        <dbReference type="ChEBI" id="CHEBI:83421"/>
        <dbReference type="ChEBI" id="CHEBI:456216"/>
        <dbReference type="EC" id="2.7.11.1"/>
    </reaction>
</comment>
<dbReference type="Gene3D" id="3.30.310.80">
    <property type="entry name" value="Kinase associated domain 1, KA1"/>
    <property type="match status" value="1"/>
</dbReference>
<evidence type="ECO:0000313" key="17">
    <source>
        <dbReference type="EMBL" id="KAF3490085.1"/>
    </source>
</evidence>
<dbReference type="FunFam" id="3.30.200.20:FF:000096">
    <property type="entry name" value="Non-specific serine/threonine protein kinase"/>
    <property type="match status" value="1"/>
</dbReference>
<dbReference type="Pfam" id="PF03822">
    <property type="entry name" value="NAF"/>
    <property type="match status" value="1"/>
</dbReference>
<dbReference type="InterPro" id="IPR018451">
    <property type="entry name" value="NAF/FISL_domain"/>
</dbReference>
<keyword evidence="4" id="KW-0723">Serine/threonine-protein kinase</keyword>
<evidence type="ECO:0000256" key="3">
    <source>
        <dbReference type="ARBA" id="ARBA00012513"/>
    </source>
</evidence>
<keyword evidence="14" id="KW-0472">Membrane</keyword>
<protein>
    <recommendedName>
        <fullName evidence="3">non-specific serine/threonine protein kinase</fullName>
        <ecNumber evidence="3">2.7.11.1</ecNumber>
    </recommendedName>
</protein>
<dbReference type="EMBL" id="QGKX02002183">
    <property type="protein sequence ID" value="KAF3490085.1"/>
    <property type="molecule type" value="Genomic_DNA"/>
</dbReference>
<keyword evidence="7" id="KW-0418">Kinase</keyword>
<feature type="domain" description="NAF" evidence="16">
    <location>
        <begin position="388"/>
        <end position="412"/>
    </location>
</feature>
<dbReference type="CDD" id="cd12195">
    <property type="entry name" value="CIPK_C"/>
    <property type="match status" value="1"/>
</dbReference>
<dbReference type="PROSITE" id="PS00107">
    <property type="entry name" value="PROTEIN_KINASE_ATP"/>
    <property type="match status" value="1"/>
</dbReference>